<keyword evidence="3 8" id="KW-0238">DNA-binding</keyword>
<dbReference type="GO" id="GO:0003700">
    <property type="term" value="F:DNA-binding transcription factor activity"/>
    <property type="evidence" value="ECO:0007669"/>
    <property type="project" value="UniProtKB-UniRule"/>
</dbReference>
<dbReference type="SMART" id="SM00521">
    <property type="entry name" value="CBF"/>
    <property type="match status" value="1"/>
</dbReference>
<keyword evidence="2 8" id="KW-0805">Transcription regulation</keyword>
<evidence type="ECO:0000256" key="7">
    <source>
        <dbReference type="ARBA" id="ARBA00025911"/>
    </source>
</evidence>
<evidence type="ECO:0000256" key="2">
    <source>
        <dbReference type="ARBA" id="ARBA00023015"/>
    </source>
</evidence>
<feature type="region of interest" description="Disordered" evidence="9">
    <location>
        <begin position="1"/>
        <end position="82"/>
    </location>
</feature>
<evidence type="ECO:0000256" key="1">
    <source>
        <dbReference type="ARBA" id="ARBA00004123"/>
    </source>
</evidence>
<comment type="function">
    <text evidence="8">Component of the sequence-specific heterotrimeric transcription factor (NF-Y) which specifically recognizes a 5'-CCAAT-3' box motif found in the promoters of its target genes.</text>
</comment>
<feature type="region of interest" description="Disordered" evidence="9">
    <location>
        <begin position="204"/>
        <end position="259"/>
    </location>
</feature>
<sequence>MQSESKSANCGEARTYNVPNSTLEPWWNTAGNNPVSLGLMRGSASDSPSPEQAVDGRSQSDGGSNEEADDAPEKSQSTIPRHSELDGSHVQVDQNLQPMASAIPPKGDGCITQPPQFELVAHSMACGPNLYVDPYYGGILAPFGQPMVPPHVVDMHHPRMPLPHEMAQEPVYVNAKQYHGILRRRESRAKAELEKKLIKVRKPYLHESRHQHALKRARASGGRFAKKSDAGTSKGDGSGSAVPLQSLHSSGSEPLLSNTADVPEWHKDRSLAEHQNSYSNGNIYGKQISFQESKYQAQSAQVGEGGSSGQRW</sequence>
<dbReference type="PROSITE" id="PS51152">
    <property type="entry name" value="NFYA_HAP2_2"/>
    <property type="match status" value="1"/>
</dbReference>
<reference evidence="10" key="1">
    <citation type="submission" date="2019-05" db="EMBL/GenBank/DDBJ databases">
        <title>The de novo reference genome and transcriptome assemblies of the wild tomato species Solanum chilense.</title>
        <authorList>
            <person name="Stam R."/>
            <person name="Nosenko T."/>
            <person name="Hoerger A.C."/>
            <person name="Stephan W."/>
            <person name="Seidel M.A."/>
            <person name="Kuhn J.M.M."/>
            <person name="Haberer G."/>
            <person name="Tellier A."/>
        </authorList>
    </citation>
    <scope>NUCLEOTIDE SEQUENCE</scope>
    <source>
        <tissue evidence="10">Mature leaves</tissue>
    </source>
</reference>
<feature type="compositionally biased region" description="Polar residues" evidence="9">
    <location>
        <begin position="246"/>
        <end position="259"/>
    </location>
</feature>
<evidence type="ECO:0000313" key="10">
    <source>
        <dbReference type="EMBL" id="TMW92555.1"/>
    </source>
</evidence>
<comment type="subunit">
    <text evidence="7">Heterotrimeric transcription factor composed of three components, NF-YA, NF-YB and NF-YC. NF-YB and NF-YC must interact and dimerize for NF-YA association and DNA binding.</text>
</comment>
<protein>
    <recommendedName>
        <fullName evidence="8">Nuclear transcription factor Y subunit</fullName>
    </recommendedName>
</protein>
<keyword evidence="4" id="KW-0010">Activator</keyword>
<dbReference type="PRINTS" id="PR00616">
    <property type="entry name" value="CCAATSUBUNTB"/>
</dbReference>
<dbReference type="GO" id="GO:0003677">
    <property type="term" value="F:DNA binding"/>
    <property type="evidence" value="ECO:0007669"/>
    <property type="project" value="UniProtKB-KW"/>
</dbReference>
<dbReference type="InterPro" id="IPR001289">
    <property type="entry name" value="NFYA"/>
</dbReference>
<evidence type="ECO:0000256" key="3">
    <source>
        <dbReference type="ARBA" id="ARBA00023125"/>
    </source>
</evidence>
<organism evidence="10">
    <name type="scientific">Solanum chilense</name>
    <name type="common">Tomato</name>
    <name type="synonym">Lycopersicon chilense</name>
    <dbReference type="NCBI Taxonomy" id="4083"/>
    <lineage>
        <taxon>Eukaryota</taxon>
        <taxon>Viridiplantae</taxon>
        <taxon>Streptophyta</taxon>
        <taxon>Embryophyta</taxon>
        <taxon>Tracheophyta</taxon>
        <taxon>Spermatophyta</taxon>
        <taxon>Magnoliopsida</taxon>
        <taxon>eudicotyledons</taxon>
        <taxon>Gunneridae</taxon>
        <taxon>Pentapetalae</taxon>
        <taxon>asterids</taxon>
        <taxon>lamiids</taxon>
        <taxon>Solanales</taxon>
        <taxon>Solanaceae</taxon>
        <taxon>Solanoideae</taxon>
        <taxon>Solaneae</taxon>
        <taxon>Solanum</taxon>
        <taxon>Solanum subgen. Lycopersicon</taxon>
    </lineage>
</organism>
<evidence type="ECO:0000256" key="8">
    <source>
        <dbReference type="RuleBase" id="RU367155"/>
    </source>
</evidence>
<gene>
    <name evidence="10" type="ORF">EJD97_012871</name>
</gene>
<proteinExistence type="inferred from homology"/>
<comment type="caution">
    <text evidence="10">The sequence shown here is derived from an EMBL/GenBank/DDBJ whole genome shotgun (WGS) entry which is preliminary data.</text>
</comment>
<keyword evidence="5 8" id="KW-0804">Transcription</keyword>
<keyword evidence="6 8" id="KW-0539">Nucleus</keyword>
<dbReference type="AlphaFoldDB" id="A0A6N2BCF9"/>
<accession>A0A6N2BCF9</accession>
<evidence type="ECO:0000256" key="5">
    <source>
        <dbReference type="ARBA" id="ARBA00023163"/>
    </source>
</evidence>
<feature type="compositionally biased region" description="Polar residues" evidence="9">
    <location>
        <begin position="17"/>
        <end position="35"/>
    </location>
</feature>
<dbReference type="InterPro" id="IPR018362">
    <property type="entry name" value="CCAAT-binding_factor_CS"/>
</dbReference>
<comment type="similarity">
    <text evidence="8">Belongs to the NFYA/HAP2 subunit family.</text>
</comment>
<dbReference type="Gene3D" id="6.10.250.2430">
    <property type="match status" value="1"/>
</dbReference>
<dbReference type="EMBL" id="RXGB01003288">
    <property type="protein sequence ID" value="TMW92555.1"/>
    <property type="molecule type" value="Genomic_DNA"/>
</dbReference>
<dbReference type="PROSITE" id="PS00686">
    <property type="entry name" value="NFYA_HAP2_1"/>
    <property type="match status" value="1"/>
</dbReference>
<comment type="subcellular location">
    <subcellularLocation>
        <location evidence="1 8">Nucleus</location>
    </subcellularLocation>
</comment>
<dbReference type="Pfam" id="PF02045">
    <property type="entry name" value="CBFB_NFYA"/>
    <property type="match status" value="1"/>
</dbReference>
<name>A0A6N2BCF9_SOLCI</name>
<dbReference type="PANTHER" id="PTHR12632">
    <property type="entry name" value="TRANSCRIPTION FACTOR NF-Y ALPHA-RELATED"/>
    <property type="match status" value="1"/>
</dbReference>
<evidence type="ECO:0000256" key="6">
    <source>
        <dbReference type="ARBA" id="ARBA00023242"/>
    </source>
</evidence>
<dbReference type="GO" id="GO:0016602">
    <property type="term" value="C:CCAAT-binding factor complex"/>
    <property type="evidence" value="ECO:0007669"/>
    <property type="project" value="InterPro"/>
</dbReference>
<evidence type="ECO:0000256" key="4">
    <source>
        <dbReference type="ARBA" id="ARBA00023159"/>
    </source>
</evidence>
<evidence type="ECO:0000256" key="9">
    <source>
        <dbReference type="SAM" id="MobiDB-lite"/>
    </source>
</evidence>